<reference evidence="2" key="1">
    <citation type="submission" date="2021-06" db="EMBL/GenBank/DDBJ databases">
        <authorList>
            <person name="Kallberg Y."/>
            <person name="Tangrot J."/>
            <person name="Rosling A."/>
        </authorList>
    </citation>
    <scope>NUCLEOTIDE SEQUENCE</scope>
    <source>
        <strain evidence="2">BR232B</strain>
    </source>
</reference>
<dbReference type="EMBL" id="CAJVPI010000577">
    <property type="protein sequence ID" value="CAG8551833.1"/>
    <property type="molecule type" value="Genomic_DNA"/>
</dbReference>
<protein>
    <submittedName>
        <fullName evidence="2">4014_t:CDS:1</fullName>
    </submittedName>
</protein>
<dbReference type="AlphaFoldDB" id="A0A9N9FPB0"/>
<feature type="compositionally biased region" description="Basic and acidic residues" evidence="1">
    <location>
        <begin position="1"/>
        <end position="12"/>
    </location>
</feature>
<accession>A0A9N9FPB0</accession>
<organism evidence="2 3">
    <name type="scientific">Paraglomus brasilianum</name>
    <dbReference type="NCBI Taxonomy" id="144538"/>
    <lineage>
        <taxon>Eukaryota</taxon>
        <taxon>Fungi</taxon>
        <taxon>Fungi incertae sedis</taxon>
        <taxon>Mucoromycota</taxon>
        <taxon>Glomeromycotina</taxon>
        <taxon>Glomeromycetes</taxon>
        <taxon>Paraglomerales</taxon>
        <taxon>Paraglomeraceae</taxon>
        <taxon>Paraglomus</taxon>
    </lineage>
</organism>
<name>A0A9N9FPB0_9GLOM</name>
<dbReference type="Proteomes" id="UP000789739">
    <property type="component" value="Unassembled WGS sequence"/>
</dbReference>
<evidence type="ECO:0000256" key="1">
    <source>
        <dbReference type="SAM" id="MobiDB-lite"/>
    </source>
</evidence>
<comment type="caution">
    <text evidence="2">The sequence shown here is derived from an EMBL/GenBank/DDBJ whole genome shotgun (WGS) entry which is preliminary data.</text>
</comment>
<proteinExistence type="predicted"/>
<evidence type="ECO:0000313" key="2">
    <source>
        <dbReference type="EMBL" id="CAG8551833.1"/>
    </source>
</evidence>
<feature type="region of interest" description="Disordered" evidence="1">
    <location>
        <begin position="1"/>
        <end position="43"/>
    </location>
</feature>
<feature type="compositionally biased region" description="Basic and acidic residues" evidence="1">
    <location>
        <begin position="31"/>
        <end position="42"/>
    </location>
</feature>
<gene>
    <name evidence="2" type="ORF">PBRASI_LOCUS5130</name>
</gene>
<evidence type="ECO:0000313" key="3">
    <source>
        <dbReference type="Proteomes" id="UP000789739"/>
    </source>
</evidence>
<sequence length="82" mass="9076">MIAKKSTSEKRSSARLSQARRTAIGSSGLLEHPRSDKTHPEISEEAECEKSVFYLHNPAVLLDKSTAKKSCLHLYGNHDVVV</sequence>
<keyword evidence="3" id="KW-1185">Reference proteome</keyword>